<evidence type="ECO:0000259" key="6">
    <source>
        <dbReference type="Pfam" id="PF21314"/>
    </source>
</evidence>
<dbReference type="GO" id="GO:0005524">
    <property type="term" value="F:ATP binding"/>
    <property type="evidence" value="ECO:0007669"/>
    <property type="project" value="UniProtKB-KW"/>
</dbReference>
<feature type="domain" description="Epidermal growth factor receptor-like transmembrane-juxtamembrane segment" evidence="6">
    <location>
        <begin position="199"/>
        <end position="225"/>
    </location>
</feature>
<feature type="region of interest" description="Disordered" evidence="4">
    <location>
        <begin position="116"/>
        <end position="194"/>
    </location>
</feature>
<feature type="region of interest" description="Disordered" evidence="4">
    <location>
        <begin position="227"/>
        <end position="467"/>
    </location>
</feature>
<feature type="compositionally biased region" description="Basic and acidic residues" evidence="4">
    <location>
        <begin position="269"/>
        <end position="278"/>
    </location>
</feature>
<feature type="compositionally biased region" description="Low complexity" evidence="4">
    <location>
        <begin position="118"/>
        <end position="167"/>
    </location>
</feature>
<evidence type="ECO:0000256" key="5">
    <source>
        <dbReference type="SAM" id="Phobius"/>
    </source>
</evidence>
<evidence type="ECO:0000313" key="8">
    <source>
        <dbReference type="Proteomes" id="UP000193986"/>
    </source>
</evidence>
<proteinExistence type="predicted"/>
<keyword evidence="2" id="KW-0547">Nucleotide-binding</keyword>
<gene>
    <name evidence="7" type="ORF">BCR39DRAFT_261379</name>
</gene>
<dbReference type="InParanoid" id="A0A1Y2AWG2"/>
<name>A0A1Y2AWG2_9TREE</name>
<organism evidence="7 8">
    <name type="scientific">Naematelia encephala</name>
    <dbReference type="NCBI Taxonomy" id="71784"/>
    <lineage>
        <taxon>Eukaryota</taxon>
        <taxon>Fungi</taxon>
        <taxon>Dikarya</taxon>
        <taxon>Basidiomycota</taxon>
        <taxon>Agaricomycotina</taxon>
        <taxon>Tremellomycetes</taxon>
        <taxon>Tremellales</taxon>
        <taxon>Naemateliaceae</taxon>
        <taxon>Naematelia</taxon>
    </lineage>
</organism>
<keyword evidence="3" id="KW-0067">ATP-binding</keyword>
<reference evidence="7 8" key="1">
    <citation type="submission" date="2016-07" db="EMBL/GenBank/DDBJ databases">
        <title>Pervasive Adenine N6-methylation of Active Genes in Fungi.</title>
        <authorList>
            <consortium name="DOE Joint Genome Institute"/>
            <person name="Mondo S.J."/>
            <person name="Dannebaum R.O."/>
            <person name="Kuo R.C."/>
            <person name="Labutti K."/>
            <person name="Haridas S."/>
            <person name="Kuo A."/>
            <person name="Salamov A."/>
            <person name="Ahrendt S.R."/>
            <person name="Lipzen A."/>
            <person name="Sullivan W."/>
            <person name="Andreopoulos W.B."/>
            <person name="Clum A."/>
            <person name="Lindquist E."/>
            <person name="Daum C."/>
            <person name="Ramamoorthy G.K."/>
            <person name="Gryganskyi A."/>
            <person name="Culley D."/>
            <person name="Magnuson J.K."/>
            <person name="James T.Y."/>
            <person name="O'Malley M.A."/>
            <person name="Stajich J.E."/>
            <person name="Spatafora J.W."/>
            <person name="Visel A."/>
            <person name="Grigoriev I.V."/>
        </authorList>
    </citation>
    <scope>NUCLEOTIDE SEQUENCE [LARGE SCALE GENOMIC DNA]</scope>
    <source>
        <strain evidence="7 8">68-887.2</strain>
    </source>
</reference>
<sequence length="467" mass="46700">MNVAVGSSSNTSCLNDNLLYDFFFSIDPQTNPSQCSSMAISWNDNVTYPLHLYGLIPSGSAFEVSVPQTSSDVDIDWTVDIRSGTDFLLLMADSGTYQTGGSSSLLTVGSGDGSCINSTSPASATPSSSTSSSARSSSSSTSSSASTSPVTSSSSSTSTSTSSSAGVTGVGGGSAGGTSGNDSSGSGTGSSGSSKVGPIVGGVVGGVAFLALLALLAFCCVRRRKRNDSRKENDPLLSAYGASSGEKPGRRRPVDLLEEGGGGVGIGATRHDSGETHVEGQTGGYEVTPFRGGYPSPGLSHPEMAAVGGVAKADEARTPTGLESSTPLRPSVDSNREGTTASSGGGTFGTPSRTPQAQSTLAASDMATVGHGSAGEGGGVGGLAGLGLGTLGVVGGVERSNSIRKPASASTLREREPELARPLPAAPRFVQHEDSGRVREVGGGGDVGEVVDLPPRYDQLLARNPDQ</sequence>
<keyword evidence="5" id="KW-0472">Membrane</keyword>
<keyword evidence="5" id="KW-0812">Transmembrane</keyword>
<keyword evidence="8" id="KW-1185">Reference proteome</keyword>
<accession>A0A1Y2AWG2</accession>
<evidence type="ECO:0000313" key="7">
    <source>
        <dbReference type="EMBL" id="ORY26245.1"/>
    </source>
</evidence>
<evidence type="ECO:0000256" key="2">
    <source>
        <dbReference type="ARBA" id="ARBA00022741"/>
    </source>
</evidence>
<feature type="compositionally biased region" description="Basic and acidic residues" evidence="4">
    <location>
        <begin position="430"/>
        <end position="440"/>
    </location>
</feature>
<dbReference type="AlphaFoldDB" id="A0A1Y2AWG2"/>
<feature type="compositionally biased region" description="Gly residues" evidence="4">
    <location>
        <begin position="168"/>
        <end position="179"/>
    </location>
</feature>
<protein>
    <recommendedName>
        <fullName evidence="6">Epidermal growth factor receptor-like transmembrane-juxtamembrane segment domain-containing protein</fullName>
    </recommendedName>
</protein>
<keyword evidence="5" id="KW-1133">Transmembrane helix</keyword>
<dbReference type="OrthoDB" id="2591431at2759"/>
<dbReference type="InterPro" id="IPR049328">
    <property type="entry name" value="TM_ErbB1"/>
</dbReference>
<evidence type="ECO:0000256" key="3">
    <source>
        <dbReference type="ARBA" id="ARBA00022840"/>
    </source>
</evidence>
<keyword evidence="1" id="KW-0597">Phosphoprotein</keyword>
<dbReference type="Proteomes" id="UP000193986">
    <property type="component" value="Unassembled WGS sequence"/>
</dbReference>
<feature type="transmembrane region" description="Helical" evidence="5">
    <location>
        <begin position="199"/>
        <end position="221"/>
    </location>
</feature>
<dbReference type="EMBL" id="MCFC01000049">
    <property type="protein sequence ID" value="ORY26245.1"/>
    <property type="molecule type" value="Genomic_DNA"/>
</dbReference>
<feature type="compositionally biased region" description="Gly residues" evidence="4">
    <location>
        <begin position="372"/>
        <end position="395"/>
    </location>
</feature>
<evidence type="ECO:0000256" key="1">
    <source>
        <dbReference type="ARBA" id="ARBA00022553"/>
    </source>
</evidence>
<dbReference type="Pfam" id="PF21314">
    <property type="entry name" value="TM_ErbB1"/>
    <property type="match status" value="1"/>
</dbReference>
<evidence type="ECO:0000256" key="4">
    <source>
        <dbReference type="SAM" id="MobiDB-lite"/>
    </source>
</evidence>
<comment type="caution">
    <text evidence="7">The sequence shown here is derived from an EMBL/GenBank/DDBJ whole genome shotgun (WGS) entry which is preliminary data.</text>
</comment>